<evidence type="ECO:0000256" key="1">
    <source>
        <dbReference type="ARBA" id="ARBA00009277"/>
    </source>
</evidence>
<reference evidence="7 8" key="1">
    <citation type="submission" date="2020-07" db="EMBL/GenBank/DDBJ databases">
        <authorList>
            <person name="Feng H."/>
        </authorList>
    </citation>
    <scope>NUCLEOTIDE SEQUENCE [LARGE SCALE GENOMIC DNA]</scope>
    <source>
        <strain evidence="8">s-11</strain>
    </source>
</reference>
<comment type="similarity">
    <text evidence="1">Belongs to the transposase IS21/IS408/IS1162 family.</text>
</comment>
<dbReference type="EMBL" id="JACEIP010000033">
    <property type="protein sequence ID" value="MBA4544271.1"/>
    <property type="molecule type" value="Genomic_DNA"/>
</dbReference>
<evidence type="ECO:0000313" key="7">
    <source>
        <dbReference type="EMBL" id="MBA4544271.1"/>
    </source>
</evidence>
<gene>
    <name evidence="7" type="ORF">H1164_15565</name>
</gene>
<dbReference type="InterPro" id="IPR036397">
    <property type="entry name" value="RNaseH_sf"/>
</dbReference>
<dbReference type="RefSeq" id="WP_181735450.1">
    <property type="nucleotide sequence ID" value="NZ_JACEIP010000033.1"/>
</dbReference>
<keyword evidence="4" id="KW-0233">DNA recombination</keyword>
<comment type="caution">
    <text evidence="7">The sequence shown here is derived from an EMBL/GenBank/DDBJ whole genome shotgun (WGS) entry which is preliminary data.</text>
</comment>
<organism evidence="7 8">
    <name type="scientific">Thermoactinomyces daqus</name>
    <dbReference type="NCBI Taxonomy" id="1329516"/>
    <lineage>
        <taxon>Bacteria</taxon>
        <taxon>Bacillati</taxon>
        <taxon>Bacillota</taxon>
        <taxon>Bacilli</taxon>
        <taxon>Bacillales</taxon>
        <taxon>Thermoactinomycetaceae</taxon>
        <taxon>Thermoactinomyces</taxon>
    </lineage>
</organism>
<dbReference type="InterPro" id="IPR012337">
    <property type="entry name" value="RNaseH-like_sf"/>
</dbReference>
<dbReference type="GO" id="GO:0003677">
    <property type="term" value="F:DNA binding"/>
    <property type="evidence" value="ECO:0007669"/>
    <property type="project" value="UniProtKB-KW"/>
</dbReference>
<keyword evidence="8" id="KW-1185">Reference proteome</keyword>
<dbReference type="SUPFAM" id="SSF53098">
    <property type="entry name" value="Ribonuclease H-like"/>
    <property type="match status" value="1"/>
</dbReference>
<evidence type="ECO:0000256" key="2">
    <source>
        <dbReference type="ARBA" id="ARBA00022578"/>
    </source>
</evidence>
<dbReference type="Proteomes" id="UP000530514">
    <property type="component" value="Unassembled WGS sequence"/>
</dbReference>
<dbReference type="GO" id="GO:0015074">
    <property type="term" value="P:DNA integration"/>
    <property type="evidence" value="ECO:0007669"/>
    <property type="project" value="InterPro"/>
</dbReference>
<dbReference type="AlphaFoldDB" id="A0A7W1XCU4"/>
<dbReference type="PROSITE" id="PS50531">
    <property type="entry name" value="HTH_IS21"/>
    <property type="match status" value="1"/>
</dbReference>
<evidence type="ECO:0000256" key="4">
    <source>
        <dbReference type="ARBA" id="ARBA00023172"/>
    </source>
</evidence>
<dbReference type="GO" id="GO:0006310">
    <property type="term" value="P:DNA recombination"/>
    <property type="evidence" value="ECO:0007669"/>
    <property type="project" value="UniProtKB-KW"/>
</dbReference>
<accession>A0A7W1XCU4</accession>
<name>A0A7W1XCU4_9BACL</name>
<dbReference type="NCBIfam" id="NF033546">
    <property type="entry name" value="transpos_IS21"/>
    <property type="match status" value="1"/>
</dbReference>
<feature type="domain" description="Integrase catalytic" evidence="6">
    <location>
        <begin position="112"/>
        <end position="286"/>
    </location>
</feature>
<dbReference type="InterPro" id="IPR001584">
    <property type="entry name" value="Integrase_cat-core"/>
</dbReference>
<evidence type="ECO:0000256" key="3">
    <source>
        <dbReference type="ARBA" id="ARBA00023125"/>
    </source>
</evidence>
<dbReference type="InterPro" id="IPR054353">
    <property type="entry name" value="IstA-like_C"/>
</dbReference>
<dbReference type="PANTHER" id="PTHR35004">
    <property type="entry name" value="TRANSPOSASE RV3428C-RELATED"/>
    <property type="match status" value="1"/>
</dbReference>
<proteinExistence type="inferred from homology"/>
<sequence length="407" mass="47424">MLGSGTVIKLHELKAIGKSIRAISRETGHARNTVRRYLRTQGLPERKPRSKRPSKLDPFKPLIHQYMEQGIFNCEVLFRLLQEHGYQGGRTILKDYIKAFRPPKQLPAVQRYETRPGEQAQVDWGICEYTDPEGQVHKVPVFVMVLGYSRAIYVEFAKRCDIHSFLRCMVHAFEYFGGIPEVILTDRMKTVILGMENDRKPRWHALFADFAATAGFVPRVCRVRRPQTKGKVERSIRFVKENFLPGRRFVDLEDLNRQAISWCDEKNRRIHGTTGERPCDRLKQEKLKCLPPREHWKPYLLERRRVSQDGFVSYDGARYGVPWRYSGREVTVFERNGQVEVQIGYELISRHEKTTKSREIRTCPDQYKGLTLAQGYLVPRPRATQIPVHDVEVRSLEVYEQLTGVSP</sequence>
<keyword evidence="3" id="KW-0238">DNA-binding</keyword>
<evidence type="ECO:0000259" key="6">
    <source>
        <dbReference type="PROSITE" id="PS50994"/>
    </source>
</evidence>
<dbReference type="PROSITE" id="PS50994">
    <property type="entry name" value="INTEGRASE"/>
    <property type="match status" value="1"/>
</dbReference>
<keyword evidence="2" id="KW-0815">Transposition</keyword>
<dbReference type="GO" id="GO:0032196">
    <property type="term" value="P:transposition"/>
    <property type="evidence" value="ECO:0007669"/>
    <property type="project" value="UniProtKB-KW"/>
</dbReference>
<dbReference type="PANTHER" id="PTHR35004:SF6">
    <property type="entry name" value="TRANSPOSASE"/>
    <property type="match status" value="1"/>
</dbReference>
<dbReference type="Pfam" id="PF22483">
    <property type="entry name" value="Mu-transpos_C_2"/>
    <property type="match status" value="1"/>
</dbReference>
<dbReference type="Gene3D" id="3.30.420.10">
    <property type="entry name" value="Ribonuclease H-like superfamily/Ribonuclease H"/>
    <property type="match status" value="1"/>
</dbReference>
<feature type="domain" description="HTH IS21-type" evidence="5">
    <location>
        <begin position="5"/>
        <end position="67"/>
    </location>
</feature>
<dbReference type="Pfam" id="PF00665">
    <property type="entry name" value="rve"/>
    <property type="match status" value="1"/>
</dbReference>
<evidence type="ECO:0000259" key="5">
    <source>
        <dbReference type="PROSITE" id="PS50531"/>
    </source>
</evidence>
<protein>
    <submittedName>
        <fullName evidence="7">IS21 family transposase</fullName>
    </submittedName>
</protein>
<dbReference type="InterPro" id="IPR017894">
    <property type="entry name" value="HTH_IS21_transposase_type"/>
</dbReference>
<evidence type="ECO:0000313" key="8">
    <source>
        <dbReference type="Proteomes" id="UP000530514"/>
    </source>
</evidence>